<accession>A0AAV1SB48</accession>
<dbReference type="Pfam" id="PF11955">
    <property type="entry name" value="PORR"/>
    <property type="match status" value="1"/>
</dbReference>
<sequence length="344" mass="38352">MDLPKKPSLILQLKSTLQSQKHQSLLLRDLEKEVGFVQKWNCMSAIEKYPAIFHVGGGNNSRTPLIVTLMRKLERLLELGVDGAHFIPGFQLLLRLHSLVSTGYMAKETEVKKIELKVSVSCCDGCKRKVKKVLQSVEGVLKTEIDPLYPKVTVLGNVNPQILIKRLLKTGKQAELWSSGNQNAGKEKEEADIIVTKEKDKSKFEREPTKSSDSCGKTTDKNREIKNGGDGGENNASKKQCNETDVNVKACNPEVVKRENPASPSPEASNFRTYNQCCYKVEPYAIALPCYAIPSYTVPPVNPAGYGQEYLIYERPLIQPPFQTPTVRVGDYFSDENTLGCNVM</sequence>
<comment type="similarity">
    <text evidence="5">Belongs to the HIPP family.</text>
</comment>
<feature type="region of interest" description="Disordered" evidence="6">
    <location>
        <begin position="179"/>
        <end position="241"/>
    </location>
</feature>
<evidence type="ECO:0000256" key="6">
    <source>
        <dbReference type="SAM" id="MobiDB-lite"/>
    </source>
</evidence>
<keyword evidence="9" id="KW-1185">Reference proteome</keyword>
<keyword evidence="3" id="KW-0449">Lipoprotein</keyword>
<dbReference type="Gene3D" id="3.30.70.100">
    <property type="match status" value="1"/>
</dbReference>
<dbReference type="Pfam" id="PF00403">
    <property type="entry name" value="HMA"/>
    <property type="match status" value="1"/>
</dbReference>
<dbReference type="AlphaFoldDB" id="A0AAV1SB48"/>
<keyword evidence="1" id="KW-0488">Methylation</keyword>
<dbReference type="PANTHER" id="PTHR45868">
    <property type="entry name" value="HEAVY METAL-ASSOCIATED ISOPRENYLATED PLANT PROTEIN 33-RELATED"/>
    <property type="match status" value="1"/>
</dbReference>
<dbReference type="PANTHER" id="PTHR45868:SF14">
    <property type="entry name" value="OS08G0205500 PROTEIN"/>
    <property type="match status" value="1"/>
</dbReference>
<keyword evidence="2" id="KW-0479">Metal-binding</keyword>
<dbReference type="CDD" id="cd00371">
    <property type="entry name" value="HMA"/>
    <property type="match status" value="1"/>
</dbReference>
<feature type="compositionally biased region" description="Basic and acidic residues" evidence="6">
    <location>
        <begin position="218"/>
        <end position="227"/>
    </location>
</feature>
<comment type="caution">
    <text evidence="8">The sequence shown here is derived from an EMBL/GenBank/DDBJ whole genome shotgun (WGS) entry which is preliminary data.</text>
</comment>
<evidence type="ECO:0000259" key="7">
    <source>
        <dbReference type="PROSITE" id="PS50846"/>
    </source>
</evidence>
<evidence type="ECO:0000256" key="4">
    <source>
        <dbReference type="ARBA" id="ARBA00023289"/>
    </source>
</evidence>
<dbReference type="GO" id="GO:0003723">
    <property type="term" value="F:RNA binding"/>
    <property type="evidence" value="ECO:0007669"/>
    <property type="project" value="InterPro"/>
</dbReference>
<protein>
    <recommendedName>
        <fullName evidence="7">HMA domain-containing protein</fullName>
    </recommendedName>
</protein>
<dbReference type="EMBL" id="CAWUPB010001173">
    <property type="protein sequence ID" value="CAK7348163.1"/>
    <property type="molecule type" value="Genomic_DNA"/>
</dbReference>
<evidence type="ECO:0000256" key="3">
    <source>
        <dbReference type="ARBA" id="ARBA00023288"/>
    </source>
</evidence>
<reference evidence="8 9" key="1">
    <citation type="submission" date="2024-01" db="EMBL/GenBank/DDBJ databases">
        <authorList>
            <person name="Waweru B."/>
        </authorList>
    </citation>
    <scope>NUCLEOTIDE SEQUENCE [LARGE SCALE GENOMIC DNA]</scope>
</reference>
<dbReference type="SUPFAM" id="SSF55008">
    <property type="entry name" value="HMA, heavy metal-associated domain"/>
    <property type="match status" value="1"/>
</dbReference>
<dbReference type="InterPro" id="IPR021099">
    <property type="entry name" value="PORR_domain"/>
</dbReference>
<dbReference type="InterPro" id="IPR036163">
    <property type="entry name" value="HMA_dom_sf"/>
</dbReference>
<dbReference type="InterPro" id="IPR006121">
    <property type="entry name" value="HMA_dom"/>
</dbReference>
<dbReference type="Proteomes" id="UP001314170">
    <property type="component" value="Unassembled WGS sequence"/>
</dbReference>
<name>A0AAV1SB48_9ROSI</name>
<organism evidence="8 9">
    <name type="scientific">Dovyalis caffra</name>
    <dbReference type="NCBI Taxonomy" id="77055"/>
    <lineage>
        <taxon>Eukaryota</taxon>
        <taxon>Viridiplantae</taxon>
        <taxon>Streptophyta</taxon>
        <taxon>Embryophyta</taxon>
        <taxon>Tracheophyta</taxon>
        <taxon>Spermatophyta</taxon>
        <taxon>Magnoliopsida</taxon>
        <taxon>eudicotyledons</taxon>
        <taxon>Gunneridae</taxon>
        <taxon>Pentapetalae</taxon>
        <taxon>rosids</taxon>
        <taxon>fabids</taxon>
        <taxon>Malpighiales</taxon>
        <taxon>Salicaceae</taxon>
        <taxon>Flacourtieae</taxon>
        <taxon>Dovyalis</taxon>
    </lineage>
</organism>
<dbReference type="PROSITE" id="PS50846">
    <property type="entry name" value="HMA_2"/>
    <property type="match status" value="1"/>
</dbReference>
<evidence type="ECO:0000313" key="8">
    <source>
        <dbReference type="EMBL" id="CAK7348163.1"/>
    </source>
</evidence>
<evidence type="ECO:0000313" key="9">
    <source>
        <dbReference type="Proteomes" id="UP001314170"/>
    </source>
</evidence>
<feature type="domain" description="HMA" evidence="7">
    <location>
        <begin position="111"/>
        <end position="175"/>
    </location>
</feature>
<dbReference type="GO" id="GO:0046872">
    <property type="term" value="F:metal ion binding"/>
    <property type="evidence" value="ECO:0007669"/>
    <property type="project" value="UniProtKB-KW"/>
</dbReference>
<feature type="compositionally biased region" description="Basic and acidic residues" evidence="6">
    <location>
        <begin position="185"/>
        <end position="210"/>
    </location>
</feature>
<evidence type="ECO:0000256" key="2">
    <source>
        <dbReference type="ARBA" id="ARBA00022723"/>
    </source>
</evidence>
<evidence type="ECO:0000256" key="1">
    <source>
        <dbReference type="ARBA" id="ARBA00022481"/>
    </source>
</evidence>
<evidence type="ECO:0000256" key="5">
    <source>
        <dbReference type="ARBA" id="ARBA00024045"/>
    </source>
</evidence>
<gene>
    <name evidence="8" type="ORF">DCAF_LOCUS20856</name>
</gene>
<proteinExistence type="inferred from homology"/>
<keyword evidence="4" id="KW-0636">Prenylation</keyword>